<name>A0A562DKW0_9GAMM</name>
<dbReference type="InterPro" id="IPR008948">
    <property type="entry name" value="L-Aspartase-like"/>
</dbReference>
<dbReference type="Pfam" id="PF00221">
    <property type="entry name" value="Lyase_aromatic"/>
    <property type="match status" value="1"/>
</dbReference>
<sequence length="629" mass="67062">MTTIRLDGQSLTRGQLVAVAQGAKVALDPEALQAVARAADFLAEQVRREEPIYGVSTGFGSNADKLLGAHPLRDELPGAAPSGRSLHEELQRNLIVTHAVCVGEPMAADVVRAMLCIRLNTLLKGHSGIRVQTLEAMAAMLNAGIVPVVPQLGSVGASGDLAPLSHLAIVLLGGGEAFFEGRRMPGAEALRRAGLEPVSLSYKEGLALNNGTAQMLAMGVLALHRLELMLDTADLAAAMTIDAFAGRLGAFAEEVHALRPHPGQVQVAANLRRLLSGSTLADIPYHLVPKFRPWLPSSWDTEESRGLRFDIGWDWVPADQRHGREKFYQRFLPFRGGKKHQPQDSYSLRCIPQVHGAVRDAAAQAARVLDIELNAVTDNPLVFPDKADAAHVEEQVISAGHFHGMPLALALSYLKAAIPTLASISERRLNKLVDPATNDGLPAFLIGNEDGTESGHMIVQYTAAAIVNDLASRAHPASVYSVPTSANAEDHVSMGANEARHVLAMVEDLGKVLALELYTAAQALDLRRDMINAARALARRADAQALAAKVQGGPEPDAPLRARFLAEVEELRAQLAAADAFHPGTAVARAHARIREAVPFLDRDRALDGEVATMVQLVASGALLEALAG</sequence>
<keyword evidence="3" id="KW-1185">Reference proteome</keyword>
<proteinExistence type="predicted"/>
<evidence type="ECO:0000256" key="1">
    <source>
        <dbReference type="ARBA" id="ARBA00023239"/>
    </source>
</evidence>
<dbReference type="FunFam" id="1.10.275.10:FF:000005">
    <property type="entry name" value="Histidine ammonia-lyase"/>
    <property type="match status" value="1"/>
</dbReference>
<comment type="caution">
    <text evidence="2">The sequence shown here is derived from an EMBL/GenBank/DDBJ whole genome shotgun (WGS) entry which is preliminary data.</text>
</comment>
<dbReference type="CDD" id="cd00332">
    <property type="entry name" value="PAL-HAL"/>
    <property type="match status" value="1"/>
</dbReference>
<dbReference type="Proteomes" id="UP000321583">
    <property type="component" value="Unassembled WGS sequence"/>
</dbReference>
<dbReference type="EMBL" id="VLJS01000056">
    <property type="protein sequence ID" value="TWH10318.1"/>
    <property type="molecule type" value="Genomic_DNA"/>
</dbReference>
<gene>
    <name evidence="2" type="ORF">L613_002800000050</name>
</gene>
<reference evidence="2 3" key="1">
    <citation type="submission" date="2019-07" db="EMBL/GenBank/DDBJ databases">
        <title>Genome sequencing of lignin-degrading bacterial isolates.</title>
        <authorList>
            <person name="Gladden J."/>
        </authorList>
    </citation>
    <scope>NUCLEOTIDE SEQUENCE [LARGE SCALE GENOMIC DNA]</scope>
    <source>
        <strain evidence="2 3">J19</strain>
    </source>
</reference>
<dbReference type="PROSITE" id="PS00488">
    <property type="entry name" value="PAL_HISTIDASE"/>
    <property type="match status" value="1"/>
</dbReference>
<organism evidence="2 3">
    <name type="scientific">Pseudoxanthomonas taiwanensis J19</name>
    <dbReference type="NCBI Taxonomy" id="935569"/>
    <lineage>
        <taxon>Bacteria</taxon>
        <taxon>Pseudomonadati</taxon>
        <taxon>Pseudomonadota</taxon>
        <taxon>Gammaproteobacteria</taxon>
        <taxon>Lysobacterales</taxon>
        <taxon>Lysobacteraceae</taxon>
        <taxon>Pseudoxanthomonas</taxon>
    </lineage>
</organism>
<keyword evidence="1 2" id="KW-0456">Lyase</keyword>
<dbReference type="InterPro" id="IPR001106">
    <property type="entry name" value="Aromatic_Lyase"/>
</dbReference>
<dbReference type="SUPFAM" id="SSF48557">
    <property type="entry name" value="L-aspartase-like"/>
    <property type="match status" value="1"/>
</dbReference>
<evidence type="ECO:0000313" key="3">
    <source>
        <dbReference type="Proteomes" id="UP000321583"/>
    </source>
</evidence>
<dbReference type="InterPro" id="IPR022313">
    <property type="entry name" value="Phe/His_NH3-lyase_AS"/>
</dbReference>
<dbReference type="GO" id="GO:0016841">
    <property type="term" value="F:ammonia-lyase activity"/>
    <property type="evidence" value="ECO:0007669"/>
    <property type="project" value="InterPro"/>
</dbReference>
<dbReference type="OrthoDB" id="9806955at2"/>
<accession>A0A562DKW0</accession>
<dbReference type="PANTHER" id="PTHR10362">
    <property type="entry name" value="HISTIDINE AMMONIA-LYASE"/>
    <property type="match status" value="1"/>
</dbReference>
<dbReference type="Gene3D" id="1.20.200.10">
    <property type="entry name" value="Fumarase/aspartase (Central domain)"/>
    <property type="match status" value="1"/>
</dbReference>
<dbReference type="InterPro" id="IPR024083">
    <property type="entry name" value="Fumarase/histidase_N"/>
</dbReference>
<dbReference type="RefSeq" id="WP_019399707.1">
    <property type="nucleotide sequence ID" value="NZ_VLJS01000056.1"/>
</dbReference>
<dbReference type="Gene3D" id="1.10.275.10">
    <property type="entry name" value="Fumarase/aspartase (N-terminal domain)"/>
    <property type="match status" value="1"/>
</dbReference>
<dbReference type="AlphaFoldDB" id="A0A562DKW0"/>
<protein>
    <submittedName>
        <fullName evidence="2">Histidine ammonia-lyase</fullName>
    </submittedName>
</protein>
<evidence type="ECO:0000313" key="2">
    <source>
        <dbReference type="EMBL" id="TWH10318.1"/>
    </source>
</evidence>